<protein>
    <recommendedName>
        <fullName evidence="7">RDD domain-containing protein</fullName>
    </recommendedName>
</protein>
<dbReference type="PANTHER" id="PTHR13659:SF5">
    <property type="entry name" value="PROTEIN FAM8A1"/>
    <property type="match status" value="1"/>
</dbReference>
<name>A0A9P0ADX6_BEMTA</name>
<dbReference type="Proteomes" id="UP001152759">
    <property type="component" value="Chromosome 4"/>
</dbReference>
<reference evidence="8" key="1">
    <citation type="submission" date="2021-12" db="EMBL/GenBank/DDBJ databases">
        <authorList>
            <person name="King R."/>
        </authorList>
    </citation>
    <scope>NUCLEOTIDE SEQUENCE</scope>
</reference>
<accession>A0A9P0ADX6</accession>
<dbReference type="EMBL" id="OU963865">
    <property type="protein sequence ID" value="CAH0389487.1"/>
    <property type="molecule type" value="Genomic_DNA"/>
</dbReference>
<dbReference type="PANTHER" id="PTHR13659">
    <property type="entry name" value="AUTOSOMAL HIGHLY CONSERVED PROTEIN"/>
    <property type="match status" value="1"/>
</dbReference>
<keyword evidence="4 6" id="KW-0472">Membrane</keyword>
<dbReference type="KEGG" id="btab:109042570"/>
<feature type="region of interest" description="Disordered" evidence="5">
    <location>
        <begin position="1"/>
        <end position="27"/>
    </location>
</feature>
<dbReference type="AlphaFoldDB" id="A0A9P0ADX6"/>
<organism evidence="8 9">
    <name type="scientific">Bemisia tabaci</name>
    <name type="common">Sweetpotato whitefly</name>
    <name type="synonym">Aleurodes tabaci</name>
    <dbReference type="NCBI Taxonomy" id="7038"/>
    <lineage>
        <taxon>Eukaryota</taxon>
        <taxon>Metazoa</taxon>
        <taxon>Ecdysozoa</taxon>
        <taxon>Arthropoda</taxon>
        <taxon>Hexapoda</taxon>
        <taxon>Insecta</taxon>
        <taxon>Pterygota</taxon>
        <taxon>Neoptera</taxon>
        <taxon>Paraneoptera</taxon>
        <taxon>Hemiptera</taxon>
        <taxon>Sternorrhyncha</taxon>
        <taxon>Aleyrodoidea</taxon>
        <taxon>Aleyrodidae</taxon>
        <taxon>Aleyrodinae</taxon>
        <taxon>Bemisia</taxon>
    </lineage>
</organism>
<comment type="subcellular location">
    <subcellularLocation>
        <location evidence="1">Membrane</location>
        <topology evidence="1">Multi-pass membrane protein</topology>
    </subcellularLocation>
</comment>
<dbReference type="InterPro" id="IPR039871">
    <property type="entry name" value="FAM8A1"/>
</dbReference>
<evidence type="ECO:0000256" key="5">
    <source>
        <dbReference type="SAM" id="MobiDB-lite"/>
    </source>
</evidence>
<evidence type="ECO:0000256" key="6">
    <source>
        <dbReference type="SAM" id="Phobius"/>
    </source>
</evidence>
<evidence type="ECO:0000256" key="4">
    <source>
        <dbReference type="ARBA" id="ARBA00023136"/>
    </source>
</evidence>
<evidence type="ECO:0000256" key="2">
    <source>
        <dbReference type="ARBA" id="ARBA00022692"/>
    </source>
</evidence>
<sequence>MGADEASSNLHHPKDPSNDAKGQKESHNSTRAEYFVNLEKWLNSFYVYQSLRATQPYFLLYNQFNSVSNGGFLPWPTNNLNITRQFQTAASGYLNTPSAQQGLQCHIPPLWKRLAAELLDFFVLFFVKVVITFVVVDSFDLIDLNKFDLEIIQKDLKYDNQAAMQVLYEIVLLEGIHRIVVCLFETFWLQSEIGQRLGGATPGKSLLGLRVVACDRITPVQGDEVIVYPGKNLTVARAFYRSSMKNLVHAIFIPASLGFLYFQFNRFGYDVLCGTVVIEDSPSIRDRLQPR</sequence>
<evidence type="ECO:0000313" key="8">
    <source>
        <dbReference type="EMBL" id="CAH0389487.1"/>
    </source>
</evidence>
<feature type="compositionally biased region" description="Basic and acidic residues" evidence="5">
    <location>
        <begin position="12"/>
        <end position="27"/>
    </location>
</feature>
<keyword evidence="9" id="KW-1185">Reference proteome</keyword>
<gene>
    <name evidence="8" type="ORF">BEMITA_LOCUS8308</name>
</gene>
<dbReference type="GO" id="GO:0016020">
    <property type="term" value="C:membrane"/>
    <property type="evidence" value="ECO:0007669"/>
    <property type="project" value="UniProtKB-SubCell"/>
</dbReference>
<dbReference type="OrthoDB" id="10061042at2759"/>
<keyword evidence="2 6" id="KW-0812">Transmembrane</keyword>
<feature type="domain" description="RDD" evidence="7">
    <location>
        <begin position="108"/>
        <end position="219"/>
    </location>
</feature>
<feature type="transmembrane region" description="Helical" evidence="6">
    <location>
        <begin position="247"/>
        <end position="264"/>
    </location>
</feature>
<evidence type="ECO:0000313" key="9">
    <source>
        <dbReference type="Proteomes" id="UP001152759"/>
    </source>
</evidence>
<keyword evidence="3 6" id="KW-1133">Transmembrane helix</keyword>
<evidence type="ECO:0000256" key="3">
    <source>
        <dbReference type="ARBA" id="ARBA00022989"/>
    </source>
</evidence>
<proteinExistence type="predicted"/>
<feature type="transmembrane region" description="Helical" evidence="6">
    <location>
        <begin position="118"/>
        <end position="136"/>
    </location>
</feature>
<dbReference type="InterPro" id="IPR010432">
    <property type="entry name" value="RDD"/>
</dbReference>
<dbReference type="Pfam" id="PF06271">
    <property type="entry name" value="RDD"/>
    <property type="match status" value="1"/>
</dbReference>
<feature type="compositionally biased region" description="Polar residues" evidence="5">
    <location>
        <begin position="1"/>
        <end position="10"/>
    </location>
</feature>
<evidence type="ECO:0000256" key="1">
    <source>
        <dbReference type="ARBA" id="ARBA00004141"/>
    </source>
</evidence>
<evidence type="ECO:0000259" key="7">
    <source>
        <dbReference type="Pfam" id="PF06271"/>
    </source>
</evidence>